<keyword evidence="2" id="KW-0446">Lipid-binding</keyword>
<comment type="function">
    <text evidence="1">May bind long-chain fatty acids, such as palmitate, and may play a role in lipid transport or fatty acid metabolism.</text>
</comment>
<evidence type="ECO:0000313" key="4">
    <source>
        <dbReference type="Proteomes" id="UP000306420"/>
    </source>
</evidence>
<evidence type="ECO:0000256" key="1">
    <source>
        <dbReference type="ARBA" id="ARBA00003238"/>
    </source>
</evidence>
<dbReference type="SUPFAM" id="SSF82549">
    <property type="entry name" value="DAK1/DegV-like"/>
    <property type="match status" value="1"/>
</dbReference>
<accession>A0A5R9DXU3</accession>
<dbReference type="InterPro" id="IPR050270">
    <property type="entry name" value="DegV_domain_contain"/>
</dbReference>
<dbReference type="Gene3D" id="3.40.50.10170">
    <property type="match status" value="1"/>
</dbReference>
<evidence type="ECO:0000256" key="2">
    <source>
        <dbReference type="ARBA" id="ARBA00023121"/>
    </source>
</evidence>
<dbReference type="GO" id="GO:0008289">
    <property type="term" value="F:lipid binding"/>
    <property type="evidence" value="ECO:0007669"/>
    <property type="project" value="UniProtKB-KW"/>
</dbReference>
<dbReference type="InterPro" id="IPR043168">
    <property type="entry name" value="DegV_C"/>
</dbReference>
<dbReference type="PROSITE" id="PS51482">
    <property type="entry name" value="DEGV"/>
    <property type="match status" value="1"/>
</dbReference>
<dbReference type="Gene3D" id="3.30.1180.10">
    <property type="match status" value="1"/>
</dbReference>
<dbReference type="EMBL" id="VBSP01000046">
    <property type="protein sequence ID" value="TLQ39833.1"/>
    <property type="molecule type" value="Genomic_DNA"/>
</dbReference>
<organism evidence="3 4">
    <name type="scientific">Ruoffia tabacinasalis</name>
    <dbReference type="NCBI Taxonomy" id="87458"/>
    <lineage>
        <taxon>Bacteria</taxon>
        <taxon>Bacillati</taxon>
        <taxon>Bacillota</taxon>
        <taxon>Bacilli</taxon>
        <taxon>Lactobacillales</taxon>
        <taxon>Aerococcaceae</taxon>
        <taxon>Ruoffia</taxon>
    </lineage>
</organism>
<sequence length="301" mass="33946">MIKIQPSHLKEIDMKTAYIIDSSSSINETLGNRSDVYVQNLEVTWGDAAYTDTTDLCLMKEFYQRLESTEELPKTSQPRQGKLSESFEDIVQKGYDSVIIITLASAISGTYNTFRMISEHYQKSLDIRIIDSKGTSYVEERLLEYAIELNKAGFDLDTIEEKLNWFSEQAKIYVVIEDLNAIVKGGRLSSFGAFLGSTLKIRPILHFDDEGKVEVFEKVRTTKKVYQRYLTLVDEAVAKYPDGIDLALAHGDCEDSALEVKELILEKYPEMSFRVGYLTPVLGTHGGKNSLGIGILPKLPK</sequence>
<proteinExistence type="predicted"/>
<dbReference type="Proteomes" id="UP000306420">
    <property type="component" value="Unassembled WGS sequence"/>
</dbReference>
<name>A0A5R9DXU3_9LACT</name>
<comment type="caution">
    <text evidence="3">The sequence shown here is derived from an EMBL/GenBank/DDBJ whole genome shotgun (WGS) entry which is preliminary data.</text>
</comment>
<dbReference type="AlphaFoldDB" id="A0A5R9DXU3"/>
<reference evidence="3 4" key="1">
    <citation type="submission" date="2019-05" db="EMBL/GenBank/DDBJ databases">
        <title>The metagenome of a microbial culture collection derived from dairy environment covers the genomic content of the human microbiome.</title>
        <authorList>
            <person name="Roder T."/>
            <person name="Wuthrich D."/>
            <person name="Sattari Z."/>
            <person name="Von Ah U."/>
            <person name="Bar C."/>
            <person name="Ronchi F."/>
            <person name="Macpherson A.J."/>
            <person name="Ganal-Vonarburg S.C."/>
            <person name="Bruggmann R."/>
            <person name="Vergeres G."/>
        </authorList>
    </citation>
    <scope>NUCLEOTIDE SEQUENCE [LARGE SCALE GENOMIC DNA]</scope>
    <source>
        <strain evidence="3 4">FAM 24227</strain>
    </source>
</reference>
<dbReference type="PANTHER" id="PTHR33434">
    <property type="entry name" value="DEGV DOMAIN-CONTAINING PROTEIN DR_1986-RELATED"/>
    <property type="match status" value="1"/>
</dbReference>
<dbReference type="OrthoDB" id="9775494at2"/>
<dbReference type="InterPro" id="IPR003797">
    <property type="entry name" value="DegV"/>
</dbReference>
<protein>
    <submittedName>
        <fullName evidence="3">DegV family protein</fullName>
    </submittedName>
</protein>
<dbReference type="NCBIfam" id="TIGR00762">
    <property type="entry name" value="DegV"/>
    <property type="match status" value="1"/>
</dbReference>
<gene>
    <name evidence="3" type="ORF">FEZ33_10140</name>
</gene>
<evidence type="ECO:0000313" key="3">
    <source>
        <dbReference type="EMBL" id="TLQ39833.1"/>
    </source>
</evidence>
<dbReference type="Pfam" id="PF02645">
    <property type="entry name" value="DegV"/>
    <property type="match status" value="1"/>
</dbReference>
<dbReference type="PANTHER" id="PTHR33434:SF2">
    <property type="entry name" value="FATTY ACID-BINDING PROTEIN TM_1468"/>
    <property type="match status" value="1"/>
</dbReference>